<evidence type="ECO:0000256" key="2">
    <source>
        <dbReference type="ARBA" id="ARBA00004496"/>
    </source>
</evidence>
<name>A0AAN7BNA8_9PEZI</name>
<dbReference type="Proteomes" id="UP001301958">
    <property type="component" value="Unassembled WGS sequence"/>
</dbReference>
<feature type="compositionally biased region" description="Low complexity" evidence="16">
    <location>
        <begin position="891"/>
        <end position="902"/>
    </location>
</feature>
<feature type="compositionally biased region" description="Polar residues" evidence="16">
    <location>
        <begin position="229"/>
        <end position="249"/>
    </location>
</feature>
<evidence type="ECO:0000256" key="10">
    <source>
        <dbReference type="ARBA" id="ARBA00022786"/>
    </source>
</evidence>
<feature type="compositionally biased region" description="Polar residues" evidence="16">
    <location>
        <begin position="585"/>
        <end position="603"/>
    </location>
</feature>
<feature type="compositionally biased region" description="Basic and acidic residues" evidence="16">
    <location>
        <begin position="343"/>
        <end position="353"/>
    </location>
</feature>
<feature type="compositionally biased region" description="Low complexity" evidence="16">
    <location>
        <begin position="700"/>
        <end position="737"/>
    </location>
</feature>
<comment type="similarity">
    <text evidence="4">Belongs to the DEF1 family.</text>
</comment>
<keyword evidence="13" id="KW-0238">DNA-binding</keyword>
<evidence type="ECO:0000256" key="11">
    <source>
        <dbReference type="ARBA" id="ARBA00022843"/>
    </source>
</evidence>
<feature type="compositionally biased region" description="Low complexity" evidence="16">
    <location>
        <begin position="604"/>
        <end position="633"/>
    </location>
</feature>
<proteinExistence type="inferred from homology"/>
<reference evidence="18" key="2">
    <citation type="submission" date="2023-05" db="EMBL/GenBank/DDBJ databases">
        <authorList>
            <consortium name="Lawrence Berkeley National Laboratory"/>
            <person name="Steindorff A."/>
            <person name="Hensen N."/>
            <person name="Bonometti L."/>
            <person name="Westerberg I."/>
            <person name="Brannstrom I.O."/>
            <person name="Guillou S."/>
            <person name="Cros-Aarteil S."/>
            <person name="Calhoun S."/>
            <person name="Haridas S."/>
            <person name="Kuo A."/>
            <person name="Mondo S."/>
            <person name="Pangilinan J."/>
            <person name="Riley R."/>
            <person name="Labutti K."/>
            <person name="Andreopoulos B."/>
            <person name="Lipzen A."/>
            <person name="Chen C."/>
            <person name="Yanf M."/>
            <person name="Daum C."/>
            <person name="Ng V."/>
            <person name="Clum A."/>
            <person name="Ohm R."/>
            <person name="Martin F."/>
            <person name="Silar P."/>
            <person name="Natvig D."/>
            <person name="Lalanne C."/>
            <person name="Gautier V."/>
            <person name="Ament-Velasquez S.L."/>
            <person name="Kruys A."/>
            <person name="Hutchinson M.I."/>
            <person name="Powell A.J."/>
            <person name="Barry K."/>
            <person name="Miller A.N."/>
            <person name="Grigoriev I.V."/>
            <person name="Debuchy R."/>
            <person name="Gladieux P."/>
            <person name="Thoren M.H."/>
            <person name="Johannesson H."/>
        </authorList>
    </citation>
    <scope>NUCLEOTIDE SEQUENCE</scope>
    <source>
        <strain evidence="18">CBS 990.96</strain>
    </source>
</reference>
<keyword evidence="11" id="KW-0832">Ubl conjugation</keyword>
<feature type="region of interest" description="Disordered" evidence="16">
    <location>
        <begin position="340"/>
        <end position="425"/>
    </location>
</feature>
<feature type="compositionally biased region" description="Gly residues" evidence="16">
    <location>
        <begin position="16"/>
        <end position="29"/>
    </location>
</feature>
<dbReference type="InterPro" id="IPR051833">
    <property type="entry name" value="TC-DDR_regulator"/>
</dbReference>
<evidence type="ECO:0000256" key="9">
    <source>
        <dbReference type="ARBA" id="ARBA00022763"/>
    </source>
</evidence>
<comment type="subcellular location">
    <subcellularLocation>
        <location evidence="3">Chromosome</location>
        <location evidence="3">Telomere</location>
    </subcellularLocation>
    <subcellularLocation>
        <location evidence="2">Cytoplasm</location>
    </subcellularLocation>
    <subcellularLocation>
        <location evidence="1">Nucleus</location>
    </subcellularLocation>
</comment>
<evidence type="ECO:0000256" key="5">
    <source>
        <dbReference type="ARBA" id="ARBA00020536"/>
    </source>
</evidence>
<feature type="region of interest" description="Disordered" evidence="16">
    <location>
        <begin position="1"/>
        <end position="53"/>
    </location>
</feature>
<feature type="region of interest" description="Disordered" evidence="16">
    <location>
        <begin position="649"/>
        <end position="743"/>
    </location>
</feature>
<sequence length="983" mass="101912">MSEVQRPAASRSSRGSGRGGRAGYPGRGGRTTTRTNGDSKHDTTDSALPTLEDEGEVAQLKALYGSKIAIVKELFADWTDIDILYALKETSGDADETVSRIMDGTISRWEEAKDRNRPKPKNDTFTTTTAEPISTSGQRNIRGGRGFEGGRGGRGRATERGGRGGSRGKPQAATNGTRTHQETQPLSVPTEEAWGTTPPAEETSGNWESIETTPATTAPAPTPAAAASKPSTIIESSQKTTWASMLRQSTTPKPAPKPKEAPAPAPVPETAEPAIEPLPPAPVEPEVVVAEVSVEVEAEVELTPEPLQEQPVVPVPVEAPAPVVPVIPAVVVPEVALLPGRDQLTDKNLEKLPDTSTAPETETARSEAADSWDPRGAQPSATATPISASQQQHLADRVPASGFAVTANKAAARPPTFPRRVLDQQEAVRMPGNRDAVDRAAVQFGAFSLNGSIDDDIDGDREEPETRPQPPQDSPVTHPRTSLPPAQPAAVPEAFSAAAQKPAPTQIPTGPAGMDHSSTSVSAWLSDANLTPAAAAPAAPTNPSVPTPAVAPAPGLQNNQQFGRFGQSAPEPSSFPTSKPFDPYGQSQQPTAAAAQNQFDGSFQGQLAQAQNQQHSGAAFSSAPSDFSSYYASSDPSRYGHYYQNYGQQQGAQGQQDGLSSQPQRSFAGYNNAPQNDTLSQYPQSGAQHTQSRYGSGPSPADAQIGAAAPAPTQPATQAQTPQTTQAQSHGQQQPQADFPYGSHPYFNSPYYSAYMGQYGGYNQGGYGAPYGKGGVYNPSGYGMTPQGPHAYGNAAGGFGQSSLHRDTAAGGLGDYGRAGNQGAQQQSGFGMHDAFARGGSGYQSQAGQSFNAPGSQPGSGPSAVDDLKSFSDAKGGAGPSPSLGVAARPGSAANNGSSQGGLPPPQSTQQSALGGMGYGGYPGNMQQGQGHSLHNTQSGAAGYGMGASSGQSHQNSYGNYGQSFGGNYQNYPRGSGWSSNYH</sequence>
<reference evidence="18" key="1">
    <citation type="journal article" date="2023" name="Mol. Phylogenet. Evol.">
        <title>Genome-scale phylogeny and comparative genomics of the fungal order Sordariales.</title>
        <authorList>
            <person name="Hensen N."/>
            <person name="Bonometti L."/>
            <person name="Westerberg I."/>
            <person name="Brannstrom I.O."/>
            <person name="Guillou S."/>
            <person name="Cros-Aarteil S."/>
            <person name="Calhoun S."/>
            <person name="Haridas S."/>
            <person name="Kuo A."/>
            <person name="Mondo S."/>
            <person name="Pangilinan J."/>
            <person name="Riley R."/>
            <person name="LaButti K."/>
            <person name="Andreopoulos B."/>
            <person name="Lipzen A."/>
            <person name="Chen C."/>
            <person name="Yan M."/>
            <person name="Daum C."/>
            <person name="Ng V."/>
            <person name="Clum A."/>
            <person name="Steindorff A."/>
            <person name="Ohm R.A."/>
            <person name="Martin F."/>
            <person name="Silar P."/>
            <person name="Natvig D.O."/>
            <person name="Lalanne C."/>
            <person name="Gautier V."/>
            <person name="Ament-Velasquez S.L."/>
            <person name="Kruys A."/>
            <person name="Hutchinson M.I."/>
            <person name="Powell A.J."/>
            <person name="Barry K."/>
            <person name="Miller A.N."/>
            <person name="Grigoriev I.V."/>
            <person name="Debuchy R."/>
            <person name="Gladieux P."/>
            <person name="Hiltunen Thoren M."/>
            <person name="Johannesson H."/>
        </authorList>
    </citation>
    <scope>NUCLEOTIDE SEQUENCE</scope>
    <source>
        <strain evidence="18">CBS 990.96</strain>
    </source>
</reference>
<dbReference type="PANTHER" id="PTHR16308">
    <property type="entry name" value="UBIQUITIN ASSOCIATED PROTEIN 2-LIKE/LINGERER"/>
    <property type="match status" value="1"/>
</dbReference>
<keyword evidence="8" id="KW-0597">Phosphoprotein</keyword>
<dbReference type="Pfam" id="PF02845">
    <property type="entry name" value="CUE"/>
    <property type="match status" value="1"/>
</dbReference>
<evidence type="ECO:0000256" key="3">
    <source>
        <dbReference type="ARBA" id="ARBA00004574"/>
    </source>
</evidence>
<dbReference type="GO" id="GO:0000781">
    <property type="term" value="C:chromosome, telomeric region"/>
    <property type="evidence" value="ECO:0007669"/>
    <property type="project" value="UniProtKB-SubCell"/>
</dbReference>
<keyword evidence="7" id="KW-0963">Cytoplasm</keyword>
<keyword evidence="6" id="KW-0158">Chromosome</keyword>
<dbReference type="CDD" id="cd14368">
    <property type="entry name" value="CUE_DEF1_like"/>
    <property type="match status" value="1"/>
</dbReference>
<dbReference type="EMBL" id="MU865343">
    <property type="protein sequence ID" value="KAK4226731.1"/>
    <property type="molecule type" value="Genomic_DNA"/>
</dbReference>
<dbReference type="GO" id="GO:0005634">
    <property type="term" value="C:nucleus"/>
    <property type="evidence" value="ECO:0007669"/>
    <property type="project" value="UniProtKB-SubCell"/>
</dbReference>
<feature type="compositionally biased region" description="Polar residues" evidence="16">
    <location>
        <begin position="172"/>
        <end position="187"/>
    </location>
</feature>
<feature type="compositionally biased region" description="Acidic residues" evidence="16">
    <location>
        <begin position="453"/>
        <end position="463"/>
    </location>
</feature>
<evidence type="ECO:0000259" key="17">
    <source>
        <dbReference type="Pfam" id="PF02845"/>
    </source>
</evidence>
<evidence type="ECO:0000256" key="12">
    <source>
        <dbReference type="ARBA" id="ARBA00022895"/>
    </source>
</evidence>
<evidence type="ECO:0000256" key="1">
    <source>
        <dbReference type="ARBA" id="ARBA00004123"/>
    </source>
</evidence>
<evidence type="ECO:0000256" key="14">
    <source>
        <dbReference type="ARBA" id="ARBA00023204"/>
    </source>
</evidence>
<organism evidence="18 19">
    <name type="scientific">Podospora fimiseda</name>
    <dbReference type="NCBI Taxonomy" id="252190"/>
    <lineage>
        <taxon>Eukaryota</taxon>
        <taxon>Fungi</taxon>
        <taxon>Dikarya</taxon>
        <taxon>Ascomycota</taxon>
        <taxon>Pezizomycotina</taxon>
        <taxon>Sordariomycetes</taxon>
        <taxon>Sordariomycetidae</taxon>
        <taxon>Sordariales</taxon>
        <taxon>Podosporaceae</taxon>
        <taxon>Podospora</taxon>
    </lineage>
</organism>
<dbReference type="PANTHER" id="PTHR16308:SF13">
    <property type="entry name" value="PROTEIN LINGERER"/>
    <property type="match status" value="1"/>
</dbReference>
<dbReference type="GO" id="GO:0043130">
    <property type="term" value="F:ubiquitin binding"/>
    <property type="evidence" value="ECO:0007669"/>
    <property type="project" value="InterPro"/>
</dbReference>
<protein>
    <recommendedName>
        <fullName evidence="5">RNA polymerase II degradation factor 1</fullName>
    </recommendedName>
</protein>
<feature type="compositionally biased region" description="Polar residues" evidence="16">
    <location>
        <begin position="672"/>
        <end position="694"/>
    </location>
</feature>
<feature type="region of interest" description="Disordered" evidence="16">
    <location>
        <begin position="110"/>
        <end position="282"/>
    </location>
</feature>
<keyword evidence="19" id="KW-1185">Reference proteome</keyword>
<feature type="compositionally biased region" description="Basic and acidic residues" evidence="16">
    <location>
        <begin position="110"/>
        <end position="122"/>
    </location>
</feature>
<feature type="compositionally biased region" description="Low complexity" evidence="16">
    <location>
        <begin position="1"/>
        <end position="15"/>
    </location>
</feature>
<gene>
    <name evidence="18" type="ORF">QBC38DRAFT_218791</name>
</gene>
<feature type="compositionally biased region" description="Polar residues" evidence="16">
    <location>
        <begin position="851"/>
        <end position="860"/>
    </location>
</feature>
<feature type="domain" description="CUE" evidence="17">
    <location>
        <begin position="66"/>
        <end position="104"/>
    </location>
</feature>
<dbReference type="InterPro" id="IPR041803">
    <property type="entry name" value="DEF1_CUE"/>
</dbReference>
<feature type="compositionally biased region" description="Gly residues" evidence="16">
    <location>
        <begin position="143"/>
        <end position="152"/>
    </location>
</feature>
<evidence type="ECO:0000256" key="16">
    <source>
        <dbReference type="SAM" id="MobiDB-lite"/>
    </source>
</evidence>
<dbReference type="InterPro" id="IPR003892">
    <property type="entry name" value="CUE"/>
</dbReference>
<dbReference type="GO" id="GO:0006281">
    <property type="term" value="P:DNA repair"/>
    <property type="evidence" value="ECO:0007669"/>
    <property type="project" value="UniProtKB-KW"/>
</dbReference>
<keyword evidence="10" id="KW-0833">Ubl conjugation pathway</keyword>
<evidence type="ECO:0000313" key="19">
    <source>
        <dbReference type="Proteomes" id="UP001301958"/>
    </source>
</evidence>
<feature type="compositionally biased region" description="Polar residues" evidence="16">
    <location>
        <begin position="123"/>
        <end position="139"/>
    </location>
</feature>
<accession>A0AAN7BNA8</accession>
<keyword evidence="15" id="KW-0539">Nucleus</keyword>
<feature type="region of interest" description="Disordered" evidence="16">
    <location>
        <begin position="448"/>
        <end position="519"/>
    </location>
</feature>
<keyword evidence="12" id="KW-0779">Telomere</keyword>
<evidence type="ECO:0000256" key="7">
    <source>
        <dbReference type="ARBA" id="ARBA00022490"/>
    </source>
</evidence>
<evidence type="ECO:0000256" key="4">
    <source>
        <dbReference type="ARBA" id="ARBA00005491"/>
    </source>
</evidence>
<evidence type="ECO:0000256" key="15">
    <source>
        <dbReference type="ARBA" id="ARBA00023242"/>
    </source>
</evidence>
<evidence type="ECO:0000256" key="13">
    <source>
        <dbReference type="ARBA" id="ARBA00023125"/>
    </source>
</evidence>
<evidence type="ECO:0000256" key="6">
    <source>
        <dbReference type="ARBA" id="ARBA00022454"/>
    </source>
</evidence>
<feature type="region of interest" description="Disordered" evidence="16">
    <location>
        <begin position="809"/>
        <end position="983"/>
    </location>
</feature>
<evidence type="ECO:0000256" key="8">
    <source>
        <dbReference type="ARBA" id="ARBA00022553"/>
    </source>
</evidence>
<feature type="compositionally biased region" description="Low complexity" evidence="16">
    <location>
        <begin position="488"/>
        <end position="500"/>
    </location>
</feature>
<feature type="compositionally biased region" description="Polar residues" evidence="16">
    <location>
        <begin position="379"/>
        <end position="393"/>
    </location>
</feature>
<dbReference type="GO" id="GO:0005737">
    <property type="term" value="C:cytoplasm"/>
    <property type="evidence" value="ECO:0007669"/>
    <property type="project" value="UniProtKB-SubCell"/>
</dbReference>
<feature type="region of interest" description="Disordered" evidence="16">
    <location>
        <begin position="534"/>
        <end position="633"/>
    </location>
</feature>
<comment type="caution">
    <text evidence="18">The sequence shown here is derived from an EMBL/GenBank/DDBJ whole genome shotgun (WGS) entry which is preliminary data.</text>
</comment>
<dbReference type="AlphaFoldDB" id="A0AAN7BNA8"/>
<dbReference type="GO" id="GO:0003677">
    <property type="term" value="F:DNA binding"/>
    <property type="evidence" value="ECO:0007669"/>
    <property type="project" value="UniProtKB-KW"/>
</dbReference>
<keyword evidence="14" id="KW-0234">DNA repair</keyword>
<evidence type="ECO:0000313" key="18">
    <source>
        <dbReference type="EMBL" id="KAK4226731.1"/>
    </source>
</evidence>
<keyword evidence="9" id="KW-0227">DNA damage</keyword>
<feature type="compositionally biased region" description="Low complexity" evidence="16">
    <location>
        <begin position="212"/>
        <end position="227"/>
    </location>
</feature>
<feature type="compositionally biased region" description="Polar residues" evidence="16">
    <location>
        <begin position="952"/>
        <end position="983"/>
    </location>
</feature>